<dbReference type="AlphaFoldDB" id="A0A7D9IBG7"/>
<dbReference type="Proteomes" id="UP001152795">
    <property type="component" value="Unassembled WGS sequence"/>
</dbReference>
<accession>A0A7D9IBG7</accession>
<comment type="caution">
    <text evidence="1">The sequence shown here is derived from an EMBL/GenBank/DDBJ whole genome shotgun (WGS) entry which is preliminary data.</text>
</comment>
<proteinExistence type="predicted"/>
<dbReference type="InterPro" id="IPR052787">
    <property type="entry name" value="MAVS"/>
</dbReference>
<dbReference type="EMBL" id="CACRXK020004181">
    <property type="protein sequence ID" value="CAB4001790.1"/>
    <property type="molecule type" value="Genomic_DNA"/>
</dbReference>
<dbReference type="PANTHER" id="PTHR21446:SF12">
    <property type="entry name" value="POTASSIUM CHANNEL TETRAMERIZATION DOMAIN CONTAINING 1"/>
    <property type="match status" value="1"/>
</dbReference>
<protein>
    <submittedName>
        <fullName evidence="1">Integrator complex subunit 9-like</fullName>
    </submittedName>
</protein>
<reference evidence="1" key="1">
    <citation type="submission" date="2020-04" db="EMBL/GenBank/DDBJ databases">
        <authorList>
            <person name="Alioto T."/>
            <person name="Alioto T."/>
            <person name="Gomez Garrido J."/>
        </authorList>
    </citation>
    <scope>NUCLEOTIDE SEQUENCE</scope>
    <source>
        <strain evidence="1">A484AB</strain>
    </source>
</reference>
<dbReference type="OrthoDB" id="2434995at2759"/>
<dbReference type="PANTHER" id="PTHR21446">
    <property type="entry name" value="DUF3504 DOMAIN-CONTAINING PROTEIN"/>
    <property type="match status" value="1"/>
</dbReference>
<keyword evidence="2" id="KW-1185">Reference proteome</keyword>
<name>A0A7D9IBG7_PARCT</name>
<organism evidence="1 2">
    <name type="scientific">Paramuricea clavata</name>
    <name type="common">Red gorgonian</name>
    <name type="synonym">Violescent sea-whip</name>
    <dbReference type="NCBI Taxonomy" id="317549"/>
    <lineage>
        <taxon>Eukaryota</taxon>
        <taxon>Metazoa</taxon>
        <taxon>Cnidaria</taxon>
        <taxon>Anthozoa</taxon>
        <taxon>Octocorallia</taxon>
        <taxon>Malacalcyonacea</taxon>
        <taxon>Plexauridae</taxon>
        <taxon>Paramuricea</taxon>
    </lineage>
</organism>
<sequence length="317" mass="37618">MKDEKLKTYLPMSLTFFVSIFHVRKEERRQPLRTRVFDFLSPKFAAFLERQRLHSIPAKRPTVQKVQRNESRQLKWVDEKLCKDQTTGNVFLLWEAETGCKTRHGDGYYRAFNHVAQATSNDRCPVKFYKEFCRRGPDEMKTAESPFYLAIKRKRMPQNPKYLREKKLDHPENSEELASVLKSFYAEVRKKDWSEYTKNSLCYIRFGLNIYFKSVFNNDIIKDKEFEEANGVYEAHCVYLKKRGLAKTEHKPPIADEDIKKLYESSVFNTDSPATLQNKVFFEIMFFCRRRRQNFGELKSDDFAIKTNPQGNDGCQR</sequence>
<evidence type="ECO:0000313" key="2">
    <source>
        <dbReference type="Proteomes" id="UP001152795"/>
    </source>
</evidence>
<evidence type="ECO:0000313" key="1">
    <source>
        <dbReference type="EMBL" id="CAB4001790.1"/>
    </source>
</evidence>
<gene>
    <name evidence="1" type="ORF">PACLA_8A045786</name>
</gene>